<keyword evidence="4 11" id="KW-0812">Transmembrane</keyword>
<dbReference type="PANTHER" id="PTHR11767:SF102">
    <property type="entry name" value="INWARDLY RECTIFYING POTASSIUM CHANNEL 1, ISOFORM F"/>
    <property type="match status" value="1"/>
</dbReference>
<gene>
    <name evidence="14" type="ORF">GCM10007857_28320</name>
</gene>
<feature type="domain" description="Potassium channel" evidence="12">
    <location>
        <begin position="65"/>
        <end position="144"/>
    </location>
</feature>
<evidence type="ECO:0000256" key="10">
    <source>
        <dbReference type="ARBA" id="ARBA00023303"/>
    </source>
</evidence>
<sequence length="309" mass="35056">MPLRREEIKKRMLKIQNERTARARIVRLGGREIIAEGLTLNFWADISHRCMTASWPMFIASAALVFLAFNAFFAFFYWIGDLPISNVPGGAYIDYFYFSIETLSTAGYGDMHPQTHYGHLIATVELFTGIFSMSLMTGLIFARFSRPSARLLFAENPVISLHEGKPTLMVRLANERHNIIANANARLWAFKSAVTKEGRPLRRFYELALDRNEIPGLALSWTLYHTLDETSPLHGLSAEDMEAATVALIVVLSGYDVVAAQTVHARKSYEHFEIRFGHRYADILDTQDDGRQRIDYGKFHQTLETTGEG</sequence>
<evidence type="ECO:0000256" key="11">
    <source>
        <dbReference type="SAM" id="Phobius"/>
    </source>
</evidence>
<dbReference type="InterPro" id="IPR041647">
    <property type="entry name" value="IRK_C"/>
</dbReference>
<evidence type="ECO:0000256" key="3">
    <source>
        <dbReference type="ARBA" id="ARBA00022538"/>
    </source>
</evidence>
<evidence type="ECO:0000256" key="8">
    <source>
        <dbReference type="ARBA" id="ARBA00023065"/>
    </source>
</evidence>
<evidence type="ECO:0000256" key="6">
    <source>
        <dbReference type="ARBA" id="ARBA00022958"/>
    </source>
</evidence>
<dbReference type="SUPFAM" id="SSF81296">
    <property type="entry name" value="E set domains"/>
    <property type="match status" value="1"/>
</dbReference>
<keyword evidence="8" id="KW-0406">Ion transport</keyword>
<evidence type="ECO:0000313" key="14">
    <source>
        <dbReference type="EMBL" id="GLR86121.1"/>
    </source>
</evidence>
<dbReference type="Gene3D" id="1.10.287.70">
    <property type="match status" value="1"/>
</dbReference>
<feature type="transmembrane region" description="Helical" evidence="11">
    <location>
        <begin position="120"/>
        <end position="142"/>
    </location>
</feature>
<dbReference type="Gene3D" id="2.60.40.1400">
    <property type="entry name" value="G protein-activated inward rectifier potassium channel 1"/>
    <property type="match status" value="1"/>
</dbReference>
<dbReference type="Pfam" id="PF17655">
    <property type="entry name" value="IRK_C"/>
    <property type="match status" value="1"/>
</dbReference>
<keyword evidence="2" id="KW-0813">Transport</keyword>
<feature type="domain" description="Inward rectifier potassium channel C-terminal" evidence="13">
    <location>
        <begin position="152"/>
        <end position="304"/>
    </location>
</feature>
<evidence type="ECO:0000313" key="15">
    <source>
        <dbReference type="Proteomes" id="UP001156905"/>
    </source>
</evidence>
<dbReference type="PRINTS" id="PR01320">
    <property type="entry name" value="KIRCHANNEL"/>
</dbReference>
<dbReference type="PANTHER" id="PTHR11767">
    <property type="entry name" value="INWARD RECTIFIER POTASSIUM CHANNEL"/>
    <property type="match status" value="1"/>
</dbReference>
<comment type="caution">
    <text evidence="14">The sequence shown here is derived from an EMBL/GenBank/DDBJ whole genome shotgun (WGS) entry which is preliminary data.</text>
</comment>
<keyword evidence="3" id="KW-0633">Potassium transport</keyword>
<feature type="transmembrane region" description="Helical" evidence="11">
    <location>
        <begin position="57"/>
        <end position="79"/>
    </location>
</feature>
<accession>A0ABQ6B0Q3</accession>
<evidence type="ECO:0000256" key="5">
    <source>
        <dbReference type="ARBA" id="ARBA00022882"/>
    </source>
</evidence>
<evidence type="ECO:0000256" key="1">
    <source>
        <dbReference type="ARBA" id="ARBA00004141"/>
    </source>
</evidence>
<dbReference type="InterPro" id="IPR013099">
    <property type="entry name" value="K_chnl_dom"/>
</dbReference>
<dbReference type="InterPro" id="IPR013518">
    <property type="entry name" value="K_chnl_inward-rec_Kir_cyto"/>
</dbReference>
<dbReference type="InterPro" id="IPR014756">
    <property type="entry name" value="Ig_E-set"/>
</dbReference>
<keyword evidence="7 11" id="KW-1133">Transmembrane helix</keyword>
<dbReference type="Proteomes" id="UP001156905">
    <property type="component" value="Unassembled WGS sequence"/>
</dbReference>
<keyword evidence="5" id="KW-0851">Voltage-gated channel</keyword>
<evidence type="ECO:0000259" key="13">
    <source>
        <dbReference type="Pfam" id="PF17655"/>
    </source>
</evidence>
<evidence type="ECO:0000256" key="9">
    <source>
        <dbReference type="ARBA" id="ARBA00023136"/>
    </source>
</evidence>
<keyword evidence="9 11" id="KW-0472">Membrane</keyword>
<name>A0ABQ6B0Q3_9BRAD</name>
<evidence type="ECO:0000259" key="12">
    <source>
        <dbReference type="Pfam" id="PF07885"/>
    </source>
</evidence>
<reference evidence="15" key="1">
    <citation type="journal article" date="2019" name="Int. J. Syst. Evol. Microbiol.">
        <title>The Global Catalogue of Microorganisms (GCM) 10K type strain sequencing project: providing services to taxonomists for standard genome sequencing and annotation.</title>
        <authorList>
            <consortium name="The Broad Institute Genomics Platform"/>
            <consortium name="The Broad Institute Genome Sequencing Center for Infectious Disease"/>
            <person name="Wu L."/>
            <person name="Ma J."/>
        </authorList>
    </citation>
    <scope>NUCLEOTIDE SEQUENCE [LARGE SCALE GENOMIC DNA]</scope>
    <source>
        <strain evidence="15">NBRC 102520</strain>
    </source>
</reference>
<keyword evidence="6" id="KW-0630">Potassium</keyword>
<dbReference type="InterPro" id="IPR016449">
    <property type="entry name" value="K_chnl_inward-rec_Kir"/>
</dbReference>
<keyword evidence="10 14" id="KW-0407">Ion channel</keyword>
<dbReference type="Pfam" id="PF07885">
    <property type="entry name" value="Ion_trans_2"/>
    <property type="match status" value="1"/>
</dbReference>
<evidence type="ECO:0000256" key="4">
    <source>
        <dbReference type="ARBA" id="ARBA00022692"/>
    </source>
</evidence>
<dbReference type="SUPFAM" id="SSF81324">
    <property type="entry name" value="Voltage-gated potassium channels"/>
    <property type="match status" value="1"/>
</dbReference>
<dbReference type="EMBL" id="BSOW01000008">
    <property type="protein sequence ID" value="GLR86121.1"/>
    <property type="molecule type" value="Genomic_DNA"/>
</dbReference>
<protein>
    <submittedName>
        <fullName evidence="14">Inward rectifier potassium channel protein</fullName>
    </submittedName>
</protein>
<keyword evidence="15" id="KW-1185">Reference proteome</keyword>
<proteinExistence type="predicted"/>
<organism evidence="14 15">
    <name type="scientific">Bradyrhizobium iriomotense</name>
    <dbReference type="NCBI Taxonomy" id="441950"/>
    <lineage>
        <taxon>Bacteria</taxon>
        <taxon>Pseudomonadati</taxon>
        <taxon>Pseudomonadota</taxon>
        <taxon>Alphaproteobacteria</taxon>
        <taxon>Hyphomicrobiales</taxon>
        <taxon>Nitrobacteraceae</taxon>
        <taxon>Bradyrhizobium</taxon>
    </lineage>
</organism>
<evidence type="ECO:0000256" key="7">
    <source>
        <dbReference type="ARBA" id="ARBA00022989"/>
    </source>
</evidence>
<comment type="subcellular location">
    <subcellularLocation>
        <location evidence="1">Membrane</location>
        <topology evidence="1">Multi-pass membrane protein</topology>
    </subcellularLocation>
</comment>
<dbReference type="GO" id="GO:0034220">
    <property type="term" value="P:monoatomic ion transmembrane transport"/>
    <property type="evidence" value="ECO:0007669"/>
    <property type="project" value="UniProtKB-KW"/>
</dbReference>
<evidence type="ECO:0000256" key="2">
    <source>
        <dbReference type="ARBA" id="ARBA00022448"/>
    </source>
</evidence>